<accession>A0A7C9V4U7</accession>
<keyword evidence="3" id="KW-0804">Transcription</keyword>
<evidence type="ECO:0000256" key="3">
    <source>
        <dbReference type="ARBA" id="ARBA00023163"/>
    </source>
</evidence>
<organism evidence="5 6">
    <name type="scientific">Mesorhizobium zhangyense</name>
    <dbReference type="NCBI Taxonomy" id="1776730"/>
    <lineage>
        <taxon>Bacteria</taxon>
        <taxon>Pseudomonadati</taxon>
        <taxon>Pseudomonadota</taxon>
        <taxon>Alphaproteobacteria</taxon>
        <taxon>Hyphomicrobiales</taxon>
        <taxon>Phyllobacteriaceae</taxon>
        <taxon>Mesorhizobium</taxon>
    </lineage>
</organism>
<dbReference type="PRINTS" id="PR00038">
    <property type="entry name" value="HTHLUXR"/>
</dbReference>
<dbReference type="SUPFAM" id="SSF46894">
    <property type="entry name" value="C-terminal effector domain of the bipartite response regulators"/>
    <property type="match status" value="1"/>
</dbReference>
<dbReference type="PANTHER" id="PTHR44688">
    <property type="entry name" value="DNA-BINDING TRANSCRIPTIONAL ACTIVATOR DEVR_DOSR"/>
    <property type="match status" value="1"/>
</dbReference>
<dbReference type="Proteomes" id="UP000481252">
    <property type="component" value="Unassembled WGS sequence"/>
</dbReference>
<dbReference type="PROSITE" id="PS00622">
    <property type="entry name" value="HTH_LUXR_1"/>
    <property type="match status" value="1"/>
</dbReference>
<dbReference type="Gene3D" id="3.30.450.40">
    <property type="match status" value="1"/>
</dbReference>
<dbReference type="PANTHER" id="PTHR44688:SF16">
    <property type="entry name" value="DNA-BINDING TRANSCRIPTIONAL ACTIVATOR DEVR_DOSR"/>
    <property type="match status" value="1"/>
</dbReference>
<dbReference type="GO" id="GO:0003677">
    <property type="term" value="F:DNA binding"/>
    <property type="evidence" value="ECO:0007669"/>
    <property type="project" value="UniProtKB-KW"/>
</dbReference>
<dbReference type="GO" id="GO:0006355">
    <property type="term" value="P:regulation of DNA-templated transcription"/>
    <property type="evidence" value="ECO:0007669"/>
    <property type="project" value="InterPro"/>
</dbReference>
<gene>
    <name evidence="5" type="ORF">G6N74_02285</name>
</gene>
<dbReference type="PROSITE" id="PS50043">
    <property type="entry name" value="HTH_LUXR_2"/>
    <property type="match status" value="1"/>
</dbReference>
<name>A0A7C9V4U7_9HYPH</name>
<evidence type="ECO:0000259" key="4">
    <source>
        <dbReference type="PROSITE" id="PS50043"/>
    </source>
</evidence>
<dbReference type="SMART" id="SM00421">
    <property type="entry name" value="HTH_LUXR"/>
    <property type="match status" value="1"/>
</dbReference>
<dbReference type="InterPro" id="IPR036388">
    <property type="entry name" value="WH-like_DNA-bd_sf"/>
</dbReference>
<sequence>MRRSPATIADYSAGAVSDAALNVAASRSLEALGDACHREIGRLIGSPTVGLYLLDRDKPYLFYSKQAPDGFIQEYSAEFDKYDPLLAYICEKGQPVDGSTLVGAAGWQSCNNFELLRRWGFVHCMAGPLRVDNRVVGVVYTANQGEVGAYASPAVDSMQILCRAGSLALTTMVETGRLNGAPPAWISQSGAASHSEYASLANASALNQLPTRSREVALLLCHGQSNKEIARALGISAYTVKDHIGSLCQKLHAHNRTELVQRLLTTH</sequence>
<protein>
    <submittedName>
        <fullName evidence="5">GAF domain-containing protein</fullName>
    </submittedName>
</protein>
<dbReference type="Gene3D" id="1.10.10.10">
    <property type="entry name" value="Winged helix-like DNA-binding domain superfamily/Winged helix DNA-binding domain"/>
    <property type="match status" value="1"/>
</dbReference>
<dbReference type="AlphaFoldDB" id="A0A7C9V4U7"/>
<proteinExistence type="predicted"/>
<dbReference type="InterPro" id="IPR029016">
    <property type="entry name" value="GAF-like_dom_sf"/>
</dbReference>
<dbReference type="InterPro" id="IPR000792">
    <property type="entry name" value="Tscrpt_reg_LuxR_C"/>
</dbReference>
<reference evidence="5 6" key="1">
    <citation type="submission" date="2020-02" db="EMBL/GenBank/DDBJ databases">
        <title>Genome sequence of the type strain CGMCC 1.15528 of Mesorhizobium zhangyense.</title>
        <authorList>
            <person name="Gao J."/>
            <person name="Sun J."/>
        </authorList>
    </citation>
    <scope>NUCLEOTIDE SEQUENCE [LARGE SCALE GENOMIC DNA]</scope>
    <source>
        <strain evidence="5 6">CGMCC 1.15528</strain>
    </source>
</reference>
<keyword evidence="2" id="KW-0238">DNA-binding</keyword>
<evidence type="ECO:0000256" key="2">
    <source>
        <dbReference type="ARBA" id="ARBA00023125"/>
    </source>
</evidence>
<feature type="domain" description="HTH luxR-type" evidence="4">
    <location>
        <begin position="202"/>
        <end position="267"/>
    </location>
</feature>
<dbReference type="Pfam" id="PF00196">
    <property type="entry name" value="GerE"/>
    <property type="match status" value="1"/>
</dbReference>
<keyword evidence="6" id="KW-1185">Reference proteome</keyword>
<dbReference type="InterPro" id="IPR016032">
    <property type="entry name" value="Sig_transdc_resp-reg_C-effctor"/>
</dbReference>
<dbReference type="Pfam" id="PF01590">
    <property type="entry name" value="GAF"/>
    <property type="match status" value="1"/>
</dbReference>
<keyword evidence="1" id="KW-0805">Transcription regulation</keyword>
<evidence type="ECO:0000256" key="1">
    <source>
        <dbReference type="ARBA" id="ARBA00023015"/>
    </source>
</evidence>
<comment type="caution">
    <text evidence="5">The sequence shown here is derived from an EMBL/GenBank/DDBJ whole genome shotgun (WGS) entry which is preliminary data.</text>
</comment>
<dbReference type="CDD" id="cd06170">
    <property type="entry name" value="LuxR_C_like"/>
    <property type="match status" value="1"/>
</dbReference>
<evidence type="ECO:0000313" key="6">
    <source>
        <dbReference type="Proteomes" id="UP000481252"/>
    </source>
</evidence>
<evidence type="ECO:0000313" key="5">
    <source>
        <dbReference type="EMBL" id="NGN39883.1"/>
    </source>
</evidence>
<dbReference type="EMBL" id="JAAKZG010000001">
    <property type="protein sequence ID" value="NGN39883.1"/>
    <property type="molecule type" value="Genomic_DNA"/>
</dbReference>
<dbReference type="SUPFAM" id="SSF55781">
    <property type="entry name" value="GAF domain-like"/>
    <property type="match status" value="1"/>
</dbReference>
<dbReference type="InterPro" id="IPR003018">
    <property type="entry name" value="GAF"/>
</dbReference>
<dbReference type="RefSeq" id="WP_165113763.1">
    <property type="nucleotide sequence ID" value="NZ_JAAKZG010000001.1"/>
</dbReference>